<proteinExistence type="predicted"/>
<reference evidence="1" key="1">
    <citation type="submission" date="2018-02" db="EMBL/GenBank/DDBJ databases">
        <title>Rhizophora mucronata_Transcriptome.</title>
        <authorList>
            <person name="Meera S.P."/>
            <person name="Sreeshan A."/>
            <person name="Augustine A."/>
        </authorList>
    </citation>
    <scope>NUCLEOTIDE SEQUENCE</scope>
    <source>
        <tissue evidence="1">Leaf</tissue>
    </source>
</reference>
<name>A0A2P2JVY5_RHIMU</name>
<accession>A0A2P2JVY5</accession>
<sequence length="17" mass="1970">MMMEGDRDKSGSEERLV</sequence>
<dbReference type="AlphaFoldDB" id="A0A2P2JVY5"/>
<organism evidence="1">
    <name type="scientific">Rhizophora mucronata</name>
    <name type="common">Asiatic mangrove</name>
    <dbReference type="NCBI Taxonomy" id="61149"/>
    <lineage>
        <taxon>Eukaryota</taxon>
        <taxon>Viridiplantae</taxon>
        <taxon>Streptophyta</taxon>
        <taxon>Embryophyta</taxon>
        <taxon>Tracheophyta</taxon>
        <taxon>Spermatophyta</taxon>
        <taxon>Magnoliopsida</taxon>
        <taxon>eudicotyledons</taxon>
        <taxon>Gunneridae</taxon>
        <taxon>Pentapetalae</taxon>
        <taxon>rosids</taxon>
        <taxon>fabids</taxon>
        <taxon>Malpighiales</taxon>
        <taxon>Rhizophoraceae</taxon>
        <taxon>Rhizophora</taxon>
    </lineage>
</organism>
<evidence type="ECO:0000313" key="1">
    <source>
        <dbReference type="EMBL" id="MBW97636.1"/>
    </source>
</evidence>
<protein>
    <submittedName>
        <fullName evidence="1">E3 ubiquitin-protein ligase RING1-like</fullName>
    </submittedName>
</protein>
<dbReference type="EMBL" id="GGEC01017153">
    <property type="protein sequence ID" value="MBW97636.1"/>
    <property type="molecule type" value="Transcribed_RNA"/>
</dbReference>